<proteinExistence type="predicted"/>
<evidence type="ECO:0000313" key="2">
    <source>
        <dbReference type="EMBL" id="KAK0492179.1"/>
    </source>
</evidence>
<feature type="region of interest" description="Disordered" evidence="1">
    <location>
        <begin position="213"/>
        <end position="246"/>
    </location>
</feature>
<reference evidence="2" key="1">
    <citation type="submission" date="2023-06" db="EMBL/GenBank/DDBJ databases">
        <authorList>
            <consortium name="Lawrence Berkeley National Laboratory"/>
            <person name="Ahrendt S."/>
            <person name="Sahu N."/>
            <person name="Indic B."/>
            <person name="Wong-Bajracharya J."/>
            <person name="Merenyi Z."/>
            <person name="Ke H.-M."/>
            <person name="Monk M."/>
            <person name="Kocsube S."/>
            <person name="Drula E."/>
            <person name="Lipzen A."/>
            <person name="Balint B."/>
            <person name="Henrissat B."/>
            <person name="Andreopoulos B."/>
            <person name="Martin F.M."/>
            <person name="Harder C.B."/>
            <person name="Rigling D."/>
            <person name="Ford K.L."/>
            <person name="Foster G.D."/>
            <person name="Pangilinan J."/>
            <person name="Papanicolaou A."/>
            <person name="Barry K."/>
            <person name="LaButti K."/>
            <person name="Viragh M."/>
            <person name="Koriabine M."/>
            <person name="Yan M."/>
            <person name="Riley R."/>
            <person name="Champramary S."/>
            <person name="Plett K.L."/>
            <person name="Tsai I.J."/>
            <person name="Slot J."/>
            <person name="Sipos G."/>
            <person name="Plett J."/>
            <person name="Nagy L.G."/>
            <person name="Grigoriev I.V."/>
        </authorList>
    </citation>
    <scope>NUCLEOTIDE SEQUENCE</scope>
    <source>
        <strain evidence="2">HWK02</strain>
    </source>
</reference>
<keyword evidence="3" id="KW-1185">Reference proteome</keyword>
<feature type="compositionally biased region" description="Basic and acidic residues" evidence="1">
    <location>
        <begin position="439"/>
        <end position="451"/>
    </location>
</feature>
<dbReference type="EMBL" id="JAUEPU010000031">
    <property type="protein sequence ID" value="KAK0492179.1"/>
    <property type="molecule type" value="Genomic_DNA"/>
</dbReference>
<sequence length="632" mass="69880">MEAWGLSGNWYNLLDNSIGEIESRGPRRHNVALSLCHMGTIRARIPAEVSGVAGAWGRSMFREWDTSAHSTNHHCSILKGWAGPMTTPSTHTIGDSKHVFVEAYGLNGIWHGVDSMGEIAGFEKDCGVITDYVEHDSSSVTPFVVIAGVNDADSVDMQGCHFSHATIRLTASRATTLSFCKKSSQLTRLRKQSWGVSAHSTICVRRQPRTCVDRPGTGRPRLASPKLLGTRCQGRPRRRQRGLPRHSTASSLALLHLCAEPQGPPHTPKLRLELDPAVDISVEARVQGEVRLSLFARMWMVACKSQSGGRTLKKTTITQPVNVTLAVSTASDASATSTEFWKDKSTVAYSCSGLKERLEESTIEILSQSLHRSSSLTLVLTVIIVIQPGHRQQPRLRLQARSLLSLFGPQIDMNLPNKSIERRIWIRDRTAIISEDAEAETRGIGGDEERGQNQAEQGVGPDDAEDEDQAPAAAPPTTAGAKRIFEIMRRPNPTTKKDARVWKTMKMKAQFTTPSRWRNRDNVHVLLVFMLKVGLFSANVTERLGERVPQLDDRTRCYYLITFGFGREMRVGVVGYTAKNSSSGSSTAGLIRCSFLYVILEEMRKREISRSIPFPDVGPGRDKRLAATSMKS</sequence>
<evidence type="ECO:0000313" key="3">
    <source>
        <dbReference type="Proteomes" id="UP001175228"/>
    </source>
</evidence>
<name>A0AA39UPV0_9AGAR</name>
<organism evidence="2 3">
    <name type="scientific">Armillaria luteobubalina</name>
    <dbReference type="NCBI Taxonomy" id="153913"/>
    <lineage>
        <taxon>Eukaryota</taxon>
        <taxon>Fungi</taxon>
        <taxon>Dikarya</taxon>
        <taxon>Basidiomycota</taxon>
        <taxon>Agaricomycotina</taxon>
        <taxon>Agaricomycetes</taxon>
        <taxon>Agaricomycetidae</taxon>
        <taxon>Agaricales</taxon>
        <taxon>Marasmiineae</taxon>
        <taxon>Physalacriaceae</taxon>
        <taxon>Armillaria</taxon>
    </lineage>
</organism>
<comment type="caution">
    <text evidence="2">The sequence shown here is derived from an EMBL/GenBank/DDBJ whole genome shotgun (WGS) entry which is preliminary data.</text>
</comment>
<accession>A0AA39UPV0</accession>
<dbReference type="Proteomes" id="UP001175228">
    <property type="component" value="Unassembled WGS sequence"/>
</dbReference>
<evidence type="ECO:0000256" key="1">
    <source>
        <dbReference type="SAM" id="MobiDB-lite"/>
    </source>
</evidence>
<gene>
    <name evidence="2" type="ORF">EDD18DRAFT_1109260</name>
</gene>
<feature type="compositionally biased region" description="Basic residues" evidence="1">
    <location>
        <begin position="234"/>
        <end position="244"/>
    </location>
</feature>
<dbReference type="AlphaFoldDB" id="A0AA39UPV0"/>
<protein>
    <submittedName>
        <fullName evidence="2">Uncharacterized protein</fullName>
    </submittedName>
</protein>
<feature type="region of interest" description="Disordered" evidence="1">
    <location>
        <begin position="437"/>
        <end position="490"/>
    </location>
</feature>
<feature type="compositionally biased region" description="Low complexity" evidence="1">
    <location>
        <begin position="470"/>
        <end position="481"/>
    </location>
</feature>